<accession>A0A9P4Q521</accession>
<protein>
    <submittedName>
        <fullName evidence="2">Uncharacterized protein</fullName>
    </submittedName>
</protein>
<dbReference type="Proteomes" id="UP000799441">
    <property type="component" value="Unassembled WGS sequence"/>
</dbReference>
<proteinExistence type="predicted"/>
<dbReference type="AlphaFoldDB" id="A0A9P4Q521"/>
<feature type="region of interest" description="Disordered" evidence="1">
    <location>
        <begin position="1"/>
        <end position="33"/>
    </location>
</feature>
<dbReference type="EMBL" id="MU003808">
    <property type="protein sequence ID" value="KAF2719705.1"/>
    <property type="molecule type" value="Genomic_DNA"/>
</dbReference>
<name>A0A9P4Q521_9PEZI</name>
<gene>
    <name evidence="2" type="ORF">K431DRAFT_286502</name>
</gene>
<evidence type="ECO:0000313" key="2">
    <source>
        <dbReference type="EMBL" id="KAF2719705.1"/>
    </source>
</evidence>
<evidence type="ECO:0000256" key="1">
    <source>
        <dbReference type="SAM" id="MobiDB-lite"/>
    </source>
</evidence>
<keyword evidence="3" id="KW-1185">Reference proteome</keyword>
<reference evidence="2" key="1">
    <citation type="journal article" date="2020" name="Stud. Mycol.">
        <title>101 Dothideomycetes genomes: a test case for predicting lifestyles and emergence of pathogens.</title>
        <authorList>
            <person name="Haridas S."/>
            <person name="Albert R."/>
            <person name="Binder M."/>
            <person name="Bloem J."/>
            <person name="Labutti K."/>
            <person name="Salamov A."/>
            <person name="Andreopoulos B."/>
            <person name="Baker S."/>
            <person name="Barry K."/>
            <person name="Bills G."/>
            <person name="Bluhm B."/>
            <person name="Cannon C."/>
            <person name="Castanera R."/>
            <person name="Culley D."/>
            <person name="Daum C."/>
            <person name="Ezra D."/>
            <person name="Gonzalez J."/>
            <person name="Henrissat B."/>
            <person name="Kuo A."/>
            <person name="Liang C."/>
            <person name="Lipzen A."/>
            <person name="Lutzoni F."/>
            <person name="Magnuson J."/>
            <person name="Mondo S."/>
            <person name="Nolan M."/>
            <person name="Ohm R."/>
            <person name="Pangilinan J."/>
            <person name="Park H.-J."/>
            <person name="Ramirez L."/>
            <person name="Alfaro M."/>
            <person name="Sun H."/>
            <person name="Tritt A."/>
            <person name="Yoshinaga Y."/>
            <person name="Zwiers L.-H."/>
            <person name="Turgeon B."/>
            <person name="Goodwin S."/>
            <person name="Spatafora J."/>
            <person name="Crous P."/>
            <person name="Grigoriev I."/>
        </authorList>
    </citation>
    <scope>NUCLEOTIDE SEQUENCE</scope>
    <source>
        <strain evidence="2">CBS 116435</strain>
    </source>
</reference>
<evidence type="ECO:0000313" key="3">
    <source>
        <dbReference type="Proteomes" id="UP000799441"/>
    </source>
</evidence>
<organism evidence="2 3">
    <name type="scientific">Polychaeton citri CBS 116435</name>
    <dbReference type="NCBI Taxonomy" id="1314669"/>
    <lineage>
        <taxon>Eukaryota</taxon>
        <taxon>Fungi</taxon>
        <taxon>Dikarya</taxon>
        <taxon>Ascomycota</taxon>
        <taxon>Pezizomycotina</taxon>
        <taxon>Dothideomycetes</taxon>
        <taxon>Dothideomycetidae</taxon>
        <taxon>Capnodiales</taxon>
        <taxon>Capnodiaceae</taxon>
        <taxon>Polychaeton</taxon>
    </lineage>
</organism>
<comment type="caution">
    <text evidence="2">The sequence shown here is derived from an EMBL/GenBank/DDBJ whole genome shotgun (WGS) entry which is preliminary data.</text>
</comment>
<sequence>MSVGRKPSHDLAAGSPPAYDDATAPGHRQPAYTTPSAECRWVGCTIKICKIREARNHNLEIEVPRAVIAPIRKESTYSSVRITLQHQAREIGATQSLSFGHSLHGIMLLCKTVRSERSPKPAHSITWIISEHQWRWAKAELLHHEENASWTLCFHVNAIYDSSLSYRKGFSLLRKLLPSEWRESREDLPPFSTDAARMKKRRVQQDLGVMIGSQVAAST</sequence>